<dbReference type="AlphaFoldDB" id="A0A6H5IP60"/>
<reference evidence="4 5" key="1">
    <citation type="submission" date="2020-02" db="EMBL/GenBank/DDBJ databases">
        <authorList>
            <person name="Ferguson B K."/>
        </authorList>
    </citation>
    <scope>NUCLEOTIDE SEQUENCE [LARGE SCALE GENOMIC DNA]</scope>
</reference>
<keyword evidence="2" id="KW-0812">Transmembrane</keyword>
<keyword evidence="5" id="KW-1185">Reference proteome</keyword>
<feature type="transmembrane region" description="Helical" evidence="2">
    <location>
        <begin position="107"/>
        <end position="128"/>
    </location>
</feature>
<protein>
    <submittedName>
        <fullName evidence="4">Uncharacterized protein</fullName>
    </submittedName>
</protein>
<feature type="region of interest" description="Disordered" evidence="1">
    <location>
        <begin position="196"/>
        <end position="223"/>
    </location>
</feature>
<dbReference type="EMBL" id="CADCXV010000999">
    <property type="protein sequence ID" value="CAB0040053.1"/>
    <property type="molecule type" value="Genomic_DNA"/>
</dbReference>
<evidence type="ECO:0000313" key="4">
    <source>
        <dbReference type="EMBL" id="CAB0040056.1"/>
    </source>
</evidence>
<organism evidence="4 5">
    <name type="scientific">Trichogramma brassicae</name>
    <dbReference type="NCBI Taxonomy" id="86971"/>
    <lineage>
        <taxon>Eukaryota</taxon>
        <taxon>Metazoa</taxon>
        <taxon>Ecdysozoa</taxon>
        <taxon>Arthropoda</taxon>
        <taxon>Hexapoda</taxon>
        <taxon>Insecta</taxon>
        <taxon>Pterygota</taxon>
        <taxon>Neoptera</taxon>
        <taxon>Endopterygota</taxon>
        <taxon>Hymenoptera</taxon>
        <taxon>Apocrita</taxon>
        <taxon>Proctotrupomorpha</taxon>
        <taxon>Chalcidoidea</taxon>
        <taxon>Trichogrammatidae</taxon>
        <taxon>Trichogramma</taxon>
    </lineage>
</organism>
<accession>A0A6H5IP60</accession>
<keyword evidence="2" id="KW-1133">Transmembrane helix</keyword>
<feature type="compositionally biased region" description="Low complexity" evidence="1">
    <location>
        <begin position="269"/>
        <end position="279"/>
    </location>
</feature>
<keyword evidence="2" id="KW-0472">Membrane</keyword>
<feature type="region of interest" description="Disordered" evidence="1">
    <location>
        <begin position="328"/>
        <end position="356"/>
    </location>
</feature>
<proteinExistence type="predicted"/>
<evidence type="ECO:0000313" key="5">
    <source>
        <dbReference type="Proteomes" id="UP000479190"/>
    </source>
</evidence>
<sequence>MKKHEFHLDLLFKRLQQASLQLNYGATVACAGWGKYTGRAVELPFISQFATTSYFDRVEAGPSCLSSFRHSRTSTLLSRLANTMKNENPEHHSPLGPTFMDLQGLKVGFSCSQLILLVTLLFWGLIHFRKGIRYYLNRSIGPRAIEQCDVNKTLLTFLECQSGTVVLIDGPHFQQKNNDHAELCGSAPVLSLAVIGATSPPPHHRRRRAPSTPRLISRRAGPRPASARELLRWEHLPDLQRSAALSVTQSHQDPSDAFSPGSPEITQISRTSSDSTTRRAQVVKLDSERGPVGCVASVEVIPSGSTLKRSVILMPRRRRLVMLSDSPPVRCIEKPPPTPKSYPLMTPSDPPSAQLPTKRPVIQVLRPLRRAVVLSDSPSVRCIEKPKSLYSSYLHPVVKMTLPRSTPLHRNSSPHPDSHLTIGIRYPGMRRPEVSMLVAQDRHVDLHLLHRLH</sequence>
<evidence type="ECO:0000256" key="1">
    <source>
        <dbReference type="SAM" id="MobiDB-lite"/>
    </source>
</evidence>
<evidence type="ECO:0000256" key="2">
    <source>
        <dbReference type="SAM" id="Phobius"/>
    </source>
</evidence>
<gene>
    <name evidence="3" type="ORF">TBRA_LOCUS11788</name>
    <name evidence="4" type="ORF">TBRA_LOCUS11791</name>
</gene>
<dbReference type="EMBL" id="CADCXV010000999">
    <property type="protein sequence ID" value="CAB0040056.1"/>
    <property type="molecule type" value="Genomic_DNA"/>
</dbReference>
<dbReference type="Proteomes" id="UP000479190">
    <property type="component" value="Unassembled WGS sequence"/>
</dbReference>
<dbReference type="PROSITE" id="PS51257">
    <property type="entry name" value="PROKAR_LIPOPROTEIN"/>
    <property type="match status" value="1"/>
</dbReference>
<name>A0A6H5IP60_9HYME</name>
<evidence type="ECO:0000313" key="3">
    <source>
        <dbReference type="EMBL" id="CAB0040053.1"/>
    </source>
</evidence>
<feature type="region of interest" description="Disordered" evidence="1">
    <location>
        <begin position="244"/>
        <end position="279"/>
    </location>
</feature>